<name>A0A1N7SEA7_9BURK</name>
<dbReference type="EMBL" id="CYGX02000058">
    <property type="protein sequence ID" value="SIT45662.1"/>
    <property type="molecule type" value="Genomic_DNA"/>
</dbReference>
<accession>A0A1N7SEA7</accession>
<dbReference type="STRING" id="1247936.BN2475_580037"/>
<reference evidence="1 2" key="1">
    <citation type="submission" date="2016-12" db="EMBL/GenBank/DDBJ databases">
        <authorList>
            <person name="Song W.-J."/>
            <person name="Kurnit D.M."/>
        </authorList>
    </citation>
    <scope>NUCLEOTIDE SEQUENCE [LARGE SCALE GENOMIC DNA]</scope>
    <source>
        <strain evidence="1 2">STM7296</strain>
    </source>
</reference>
<gene>
    <name evidence="1" type="ORF">BN2475_580037</name>
</gene>
<dbReference type="Proteomes" id="UP000187012">
    <property type="component" value="Unassembled WGS sequence"/>
</dbReference>
<sequence length="104" mass="11955">MVQSDVADAILEVMDSGINELNINGEEYRFMRFFTEVGNQDAGCSRPSRLVPTSRCFPAWHPTTAFERCGASRARFRSRYRRQMVALARMETCLRKPHPEEPIS</sequence>
<protein>
    <submittedName>
        <fullName evidence="1">Uncharacterized protein</fullName>
    </submittedName>
</protein>
<evidence type="ECO:0000313" key="1">
    <source>
        <dbReference type="EMBL" id="SIT45662.1"/>
    </source>
</evidence>
<proteinExistence type="predicted"/>
<evidence type="ECO:0000313" key="2">
    <source>
        <dbReference type="Proteomes" id="UP000187012"/>
    </source>
</evidence>
<dbReference type="AlphaFoldDB" id="A0A1N7SEA7"/>
<keyword evidence="2" id="KW-1185">Reference proteome</keyword>
<organism evidence="1 2">
    <name type="scientific">Paraburkholderia ribeironis</name>
    <dbReference type="NCBI Taxonomy" id="1247936"/>
    <lineage>
        <taxon>Bacteria</taxon>
        <taxon>Pseudomonadati</taxon>
        <taxon>Pseudomonadota</taxon>
        <taxon>Betaproteobacteria</taxon>
        <taxon>Burkholderiales</taxon>
        <taxon>Burkholderiaceae</taxon>
        <taxon>Paraburkholderia</taxon>
    </lineage>
</organism>